<keyword evidence="3" id="KW-1185">Reference proteome</keyword>
<accession>A0A183CYT6</accession>
<feature type="transmembrane region" description="Helical" evidence="1">
    <location>
        <begin position="12"/>
        <end position="30"/>
    </location>
</feature>
<dbReference type="WBParaSite" id="GPUH_0000163101-mRNA-1">
    <property type="protein sequence ID" value="GPUH_0000163101-mRNA-1"/>
    <property type="gene ID" value="GPUH_0000163101"/>
</dbReference>
<name>A0A183CYT6_9BILA</name>
<dbReference type="AlphaFoldDB" id="A0A183CYT6"/>
<proteinExistence type="predicted"/>
<reference evidence="4" key="1">
    <citation type="submission" date="2016-06" db="UniProtKB">
        <authorList>
            <consortium name="WormBaseParasite"/>
        </authorList>
    </citation>
    <scope>IDENTIFICATION</scope>
</reference>
<sequence length="238" mass="26763">MTSGLAEFFGYLILHSIISLSATYPIYHFLIHETRSGTLLEFSRLDNVSVYSDFSNSTSAIAVILLTNSPAQNFEDLKKFIPSEINIIYDRREFNKLQTPQVHVLVRSTNSRSLPGAVKFMAPLKKMNSTDIAKFITTSLAVEKNILSPNIEKVVCFPDQQVILMNTVLGKYRAFTMYVVNWIKVANSTNLANELDAKQGFTKDKNAEIQLPSAVAKDILDPIRCDMMFGQNVIDIEN</sequence>
<dbReference type="Proteomes" id="UP000271098">
    <property type="component" value="Unassembled WGS sequence"/>
</dbReference>
<evidence type="ECO:0000313" key="3">
    <source>
        <dbReference type="Proteomes" id="UP000271098"/>
    </source>
</evidence>
<evidence type="ECO:0000313" key="2">
    <source>
        <dbReference type="EMBL" id="VDK30568.1"/>
    </source>
</evidence>
<dbReference type="OrthoDB" id="5783874at2759"/>
<evidence type="ECO:0000256" key="1">
    <source>
        <dbReference type="SAM" id="Phobius"/>
    </source>
</evidence>
<keyword evidence="1" id="KW-0812">Transmembrane</keyword>
<reference evidence="2 3" key="2">
    <citation type="submission" date="2018-11" db="EMBL/GenBank/DDBJ databases">
        <authorList>
            <consortium name="Pathogen Informatics"/>
        </authorList>
    </citation>
    <scope>NUCLEOTIDE SEQUENCE [LARGE SCALE GENOMIC DNA]</scope>
</reference>
<dbReference type="EMBL" id="UYRT01002066">
    <property type="protein sequence ID" value="VDK30568.1"/>
    <property type="molecule type" value="Genomic_DNA"/>
</dbReference>
<gene>
    <name evidence="2" type="ORF">GPUH_LOCUS1627</name>
</gene>
<keyword evidence="1" id="KW-1133">Transmembrane helix</keyword>
<organism evidence="4">
    <name type="scientific">Gongylonema pulchrum</name>
    <dbReference type="NCBI Taxonomy" id="637853"/>
    <lineage>
        <taxon>Eukaryota</taxon>
        <taxon>Metazoa</taxon>
        <taxon>Ecdysozoa</taxon>
        <taxon>Nematoda</taxon>
        <taxon>Chromadorea</taxon>
        <taxon>Rhabditida</taxon>
        <taxon>Spirurina</taxon>
        <taxon>Spiruromorpha</taxon>
        <taxon>Spiruroidea</taxon>
        <taxon>Gongylonematidae</taxon>
        <taxon>Gongylonema</taxon>
    </lineage>
</organism>
<evidence type="ECO:0000313" key="4">
    <source>
        <dbReference type="WBParaSite" id="GPUH_0000163101-mRNA-1"/>
    </source>
</evidence>
<protein>
    <submittedName>
        <fullName evidence="4">SERPIN domain-containing protein</fullName>
    </submittedName>
</protein>
<keyword evidence="1" id="KW-0472">Membrane</keyword>